<dbReference type="SMART" id="SM00134">
    <property type="entry name" value="LU"/>
    <property type="match status" value="1"/>
</dbReference>
<dbReference type="GO" id="GO:0098552">
    <property type="term" value="C:side of membrane"/>
    <property type="evidence" value="ECO:0007669"/>
    <property type="project" value="UniProtKB-KW"/>
</dbReference>
<comment type="subcellular location">
    <subcellularLocation>
        <location evidence="1">Cell membrane</location>
        <topology evidence="1">Lipid-anchor</topology>
        <topology evidence="1">GPI-anchor</topology>
    </subcellularLocation>
</comment>
<keyword evidence="8" id="KW-0449">Lipoprotein</keyword>
<evidence type="ECO:0000256" key="2">
    <source>
        <dbReference type="ARBA" id="ARBA00022475"/>
    </source>
</evidence>
<evidence type="ECO:0000256" key="9">
    <source>
        <dbReference type="ARBA" id="ARBA00029446"/>
    </source>
</evidence>
<dbReference type="Gene3D" id="2.10.60.10">
    <property type="entry name" value="CD59"/>
    <property type="match status" value="1"/>
</dbReference>
<feature type="signal peptide" evidence="10">
    <location>
        <begin position="1"/>
        <end position="20"/>
    </location>
</feature>
<evidence type="ECO:0000256" key="3">
    <source>
        <dbReference type="ARBA" id="ARBA00022622"/>
    </source>
</evidence>
<organism evidence="12 13">
    <name type="scientific">Gadus morhua</name>
    <name type="common">Atlantic cod</name>
    <dbReference type="NCBI Taxonomy" id="8049"/>
    <lineage>
        <taxon>Eukaryota</taxon>
        <taxon>Metazoa</taxon>
        <taxon>Chordata</taxon>
        <taxon>Craniata</taxon>
        <taxon>Vertebrata</taxon>
        <taxon>Euteleostomi</taxon>
        <taxon>Actinopterygii</taxon>
        <taxon>Neopterygii</taxon>
        <taxon>Teleostei</taxon>
        <taxon>Neoteleostei</taxon>
        <taxon>Acanthomorphata</taxon>
        <taxon>Zeiogadaria</taxon>
        <taxon>Gadariae</taxon>
        <taxon>Gadiformes</taxon>
        <taxon>Gadoidei</taxon>
        <taxon>Gadidae</taxon>
        <taxon>Gadus</taxon>
    </lineage>
</organism>
<evidence type="ECO:0000256" key="5">
    <source>
        <dbReference type="ARBA" id="ARBA00023136"/>
    </source>
</evidence>
<reference evidence="12" key="2">
    <citation type="submission" date="2025-09" db="UniProtKB">
        <authorList>
            <consortium name="Ensembl"/>
        </authorList>
    </citation>
    <scope>IDENTIFICATION</scope>
</reference>
<dbReference type="KEGG" id="gmh:115535918"/>
<dbReference type="Proteomes" id="UP000694546">
    <property type="component" value="Chromosome 22"/>
</dbReference>
<evidence type="ECO:0000313" key="12">
    <source>
        <dbReference type="Ensembl" id="ENSGMOP00000046644.1"/>
    </source>
</evidence>
<keyword evidence="2" id="KW-1003">Cell membrane</keyword>
<dbReference type="GO" id="GO:0035036">
    <property type="term" value="P:sperm-egg recognition"/>
    <property type="evidence" value="ECO:0007669"/>
    <property type="project" value="TreeGrafter"/>
</dbReference>
<dbReference type="GO" id="GO:0005886">
    <property type="term" value="C:plasma membrane"/>
    <property type="evidence" value="ECO:0007669"/>
    <property type="project" value="UniProtKB-SubCell"/>
</dbReference>
<keyword evidence="6" id="KW-1015">Disulfide bond</keyword>
<evidence type="ECO:0000256" key="10">
    <source>
        <dbReference type="SAM" id="SignalP"/>
    </source>
</evidence>
<protein>
    <submittedName>
        <fullName evidence="12">Prostate stem cell antigen-like</fullName>
    </submittedName>
</protein>
<evidence type="ECO:0000256" key="8">
    <source>
        <dbReference type="ARBA" id="ARBA00023288"/>
    </source>
</evidence>
<comment type="similarity">
    <text evidence="9">Belongs to the SPACA4/bouncer family.</text>
</comment>
<dbReference type="SUPFAM" id="SSF57302">
    <property type="entry name" value="Snake toxin-like"/>
    <property type="match status" value="1"/>
</dbReference>
<proteinExistence type="inferred from homology"/>
<dbReference type="OMA" id="AKDCVFC"/>
<reference evidence="12" key="1">
    <citation type="submission" date="2025-08" db="UniProtKB">
        <authorList>
            <consortium name="Ensembl"/>
        </authorList>
    </citation>
    <scope>IDENTIFICATION</scope>
</reference>
<evidence type="ECO:0000256" key="6">
    <source>
        <dbReference type="ARBA" id="ARBA00023157"/>
    </source>
</evidence>
<keyword evidence="7" id="KW-0325">Glycoprotein</keyword>
<dbReference type="InterPro" id="IPR045860">
    <property type="entry name" value="Snake_toxin-like_sf"/>
</dbReference>
<evidence type="ECO:0000256" key="4">
    <source>
        <dbReference type="ARBA" id="ARBA00022729"/>
    </source>
</evidence>
<accession>A0A8C5BNB0</accession>
<dbReference type="Pfam" id="PF00021">
    <property type="entry name" value="UPAR_LY6"/>
    <property type="match status" value="1"/>
</dbReference>
<dbReference type="InterPro" id="IPR016054">
    <property type="entry name" value="LY6_UPA_recep-like"/>
</dbReference>
<dbReference type="RefSeq" id="XP_030203352.1">
    <property type="nucleotide sequence ID" value="XM_030347492.1"/>
</dbReference>
<feature type="domain" description="UPAR/Ly6" evidence="11">
    <location>
        <begin position="21"/>
        <end position="111"/>
    </location>
</feature>
<dbReference type="AlphaFoldDB" id="A0A8C5BNB0"/>
<evidence type="ECO:0000256" key="1">
    <source>
        <dbReference type="ARBA" id="ARBA00004609"/>
    </source>
</evidence>
<dbReference type="GeneID" id="115535918"/>
<keyword evidence="3" id="KW-0336">GPI-anchor</keyword>
<dbReference type="GeneTree" id="ENSGT00510000049347"/>
<keyword evidence="13" id="KW-1185">Reference proteome</keyword>
<evidence type="ECO:0000256" key="7">
    <source>
        <dbReference type="ARBA" id="ARBA00023180"/>
    </source>
</evidence>
<gene>
    <name evidence="12" type="primary">LOC115535918</name>
</gene>
<dbReference type="OrthoDB" id="5962859at2759"/>
<name>A0A8C5BNB0_GADMO</name>
<sequence length="128" mass="13218">MNGIIIRVFAAGLFIAVAHALRCYKCDFGVGSLCLTGEMTCAAGEQCFSGKAEAVGFVPIKTKGCLKTDQCNKTSNTDIGSTNVTVYKGLKTCCNTDLCNAAPGASGLPLLPLLLASFTSLLMVSVAV</sequence>
<dbReference type="PANTHER" id="PTHR47613:SF1">
    <property type="entry name" value="SPERM ACROSOME MEMBRANE-ASSOCIATED PROTEIN 4"/>
    <property type="match status" value="1"/>
</dbReference>
<keyword evidence="4 10" id="KW-0732">Signal</keyword>
<evidence type="ECO:0000259" key="11">
    <source>
        <dbReference type="SMART" id="SM00134"/>
    </source>
</evidence>
<evidence type="ECO:0000313" key="13">
    <source>
        <dbReference type="Proteomes" id="UP000694546"/>
    </source>
</evidence>
<feature type="chain" id="PRO_5034847917" evidence="10">
    <location>
        <begin position="21"/>
        <end position="128"/>
    </location>
</feature>
<dbReference type="Ensembl" id="ENSGMOT00000072771.1">
    <property type="protein sequence ID" value="ENSGMOP00000046644.1"/>
    <property type="gene ID" value="ENSGMOG00000036885.1"/>
</dbReference>
<keyword evidence="5" id="KW-0472">Membrane</keyword>
<dbReference type="InterPro" id="IPR046354">
    <property type="entry name" value="SPACA4/Bouncer"/>
</dbReference>
<dbReference type="RefSeq" id="XP_030203354.1">
    <property type="nucleotide sequence ID" value="XM_030347494.1"/>
</dbReference>
<dbReference type="PANTHER" id="PTHR47613">
    <property type="entry name" value="SPERM ACROSOME MEMBRANE-ASSOCIATED PROTEIN 4"/>
    <property type="match status" value="1"/>
</dbReference>